<proteinExistence type="predicted"/>
<feature type="domain" description="RES" evidence="1">
    <location>
        <begin position="44"/>
        <end position="199"/>
    </location>
</feature>
<evidence type="ECO:0000313" key="2">
    <source>
        <dbReference type="EMBL" id="KEZ13724.1"/>
    </source>
</evidence>
<dbReference type="RefSeq" id="WP_037522702.1">
    <property type="nucleotide sequence ID" value="NZ_CP020927.1"/>
</dbReference>
<dbReference type="eggNOG" id="ENOG502ZC2V">
    <property type="taxonomic scope" value="Bacteria"/>
</dbReference>
<evidence type="ECO:0000313" key="3">
    <source>
        <dbReference type="Proteomes" id="UP000028534"/>
    </source>
</evidence>
<dbReference type="EMBL" id="JGVR01000055">
    <property type="protein sequence ID" value="KEZ13724.1"/>
    <property type="molecule type" value="Genomic_DNA"/>
</dbReference>
<dbReference type="Pfam" id="PF08808">
    <property type="entry name" value="RES"/>
    <property type="match status" value="1"/>
</dbReference>
<dbReference type="PATRIC" id="fig|13690.10.peg.5086"/>
<reference evidence="2 3" key="1">
    <citation type="submission" date="2014-03" db="EMBL/GenBank/DDBJ databases">
        <title>Genome sequence of Sphingobium yanoikuyae B1.</title>
        <authorList>
            <person name="Gan H.M."/>
            <person name="Gan H.Y."/>
            <person name="Savka M.A."/>
        </authorList>
    </citation>
    <scope>NUCLEOTIDE SEQUENCE [LARGE SCALE GENOMIC DNA]</scope>
    <source>
        <strain evidence="2 3">B1</strain>
    </source>
</reference>
<sequence length="224" mass="24026">MKFAITIPDPDHMRVGKEDYVSLPGGTELHRIHPNAFGAAQFNDTDRGNARFSPIRSAAGAIIPTIYGAQSFGCAASEVILRCADVPTIDPATGLPPFQIVYPADYRNFSHSVVRTTADLSLVNLTVTGQRKVGVNGNALLAGPSSTYPATRAWAERIHAACPSAQGIYYSSYQYGPDFAVVLFGDRIPPGTLLDLSSRAVPDSPCHDEVRVLASSLSIEYEDV</sequence>
<dbReference type="Proteomes" id="UP000028534">
    <property type="component" value="Unassembled WGS sequence"/>
</dbReference>
<accession>A0A084E6Y2</accession>
<dbReference type="SMART" id="SM00953">
    <property type="entry name" value="RES"/>
    <property type="match status" value="1"/>
</dbReference>
<protein>
    <recommendedName>
        <fullName evidence="1">RES domain-containing protein</fullName>
    </recommendedName>
</protein>
<dbReference type="InterPro" id="IPR014914">
    <property type="entry name" value="RES_dom"/>
</dbReference>
<comment type="caution">
    <text evidence="2">The sequence shown here is derived from an EMBL/GenBank/DDBJ whole genome shotgun (WGS) entry which is preliminary data.</text>
</comment>
<evidence type="ECO:0000259" key="1">
    <source>
        <dbReference type="SMART" id="SM00953"/>
    </source>
</evidence>
<dbReference type="AlphaFoldDB" id="A0A084E6Y2"/>
<name>A0A084E6Y2_SPHYA</name>
<gene>
    <name evidence="2" type="ORF">CP98_04919</name>
</gene>
<organism evidence="2 3">
    <name type="scientific">Sphingobium yanoikuyae</name>
    <name type="common">Sphingomonas yanoikuyae</name>
    <dbReference type="NCBI Taxonomy" id="13690"/>
    <lineage>
        <taxon>Bacteria</taxon>
        <taxon>Pseudomonadati</taxon>
        <taxon>Pseudomonadota</taxon>
        <taxon>Alphaproteobacteria</taxon>
        <taxon>Sphingomonadales</taxon>
        <taxon>Sphingomonadaceae</taxon>
        <taxon>Sphingobium</taxon>
    </lineage>
</organism>